<keyword evidence="4 5" id="KW-0720">Serine protease</keyword>
<feature type="active site" description="Charge relay system" evidence="5">
    <location>
        <position position="310"/>
    </location>
</feature>
<dbReference type="InterPro" id="IPR015500">
    <property type="entry name" value="Peptidase_S8_subtilisin-rel"/>
</dbReference>
<dbReference type="Pfam" id="PF00082">
    <property type="entry name" value="Peptidase_S8"/>
    <property type="match status" value="1"/>
</dbReference>
<dbReference type="InterPro" id="IPR000209">
    <property type="entry name" value="Peptidase_S8/S53_dom"/>
</dbReference>
<dbReference type="AlphaFoldDB" id="A0A7C8II89"/>
<evidence type="ECO:0000313" key="8">
    <source>
        <dbReference type="EMBL" id="KAF2873587.1"/>
    </source>
</evidence>
<dbReference type="PROSITE" id="PS51892">
    <property type="entry name" value="SUBTILASE"/>
    <property type="match status" value="1"/>
</dbReference>
<dbReference type="InterPro" id="IPR050131">
    <property type="entry name" value="Peptidase_S8_subtilisin-like"/>
</dbReference>
<dbReference type="PANTHER" id="PTHR43806:SF11">
    <property type="entry name" value="CEREVISIN-RELATED"/>
    <property type="match status" value="1"/>
</dbReference>
<proteinExistence type="inferred from homology"/>
<evidence type="ECO:0000313" key="9">
    <source>
        <dbReference type="Proteomes" id="UP000481861"/>
    </source>
</evidence>
<comment type="caution">
    <text evidence="8">The sequence shown here is derived from an EMBL/GenBank/DDBJ whole genome shotgun (WGS) entry which is preliminary data.</text>
</comment>
<organism evidence="8 9">
    <name type="scientific">Massariosphaeria phaeospora</name>
    <dbReference type="NCBI Taxonomy" id="100035"/>
    <lineage>
        <taxon>Eukaryota</taxon>
        <taxon>Fungi</taxon>
        <taxon>Dikarya</taxon>
        <taxon>Ascomycota</taxon>
        <taxon>Pezizomycotina</taxon>
        <taxon>Dothideomycetes</taxon>
        <taxon>Pleosporomycetidae</taxon>
        <taxon>Pleosporales</taxon>
        <taxon>Pleosporales incertae sedis</taxon>
        <taxon>Massariosphaeria</taxon>
    </lineage>
</organism>
<sequence length="785" mass="87400">MDAADSGNTVKSEDVTVSETSHLTPRASRFYTVYPSDPENAAELSETVTFLRSIADKDVLDNRNAATLISWRVSLTDEASTEKLKGHKGIRMFEPEDSPLGLRSIERREDEEPTTWLVWATDPNNIEQVNETRSWLDSKVKDPERTSEWLTLRDPKEWDKQRLVEAWGSLTLDEKGVEEAKKHPGIKSVIENMKFVHFTSSSRFKYRGSGDLKARAPDLEWTKQSDAVKDLVMNSQYKDADLDKLKDFVHEKRAGEQVVMYIIDSGINIRVKSNDKEQFHYDTEEKNRLQSLGSRALGQDPWTDEDPDAHGTTTASKAAGLIHGVAKSAHVIPVKVLLNSDNVREGFELVRDHIMTRKLDDDPRNSIVLSSLGSIRGAIAQEYKDSDFGKRTLQAIKDIMNVGAPVVLAAGDSPTKGSPVDTFPQILESKDLPLINVGAAHLSGHALDESALGDQVTIYAPGVDVVVHGKNDNEHGQVTGTSPAAPAVAGVIATYQNYAPWGEMEGEYIEDIKAIKKYIQSPQSSWERQKGVNMIWNGADKGAHEKAGANMCKRDECAPPPPPPPPPPPEPVKTCNGIYNKRYIIQELMANVITNQFCPDAVAQGRLDDNSESISRTYFPGSMEEVTIAMDWSRNVAFTPNFDDCKKYMEDLLTGCDTTFPMHWKGGGNIHVGTENVVYRWQPVTTRQIPMPSPWGGCDFTNKALLESYHIYGAGWLSSGFGHELHDSIDSKTSVTNWKFNYAVGSDGREWDAHFNTPIWVEKHVEGSIREVANYPGFGIECYKT</sequence>
<reference evidence="8 9" key="1">
    <citation type="submission" date="2020-01" db="EMBL/GenBank/DDBJ databases">
        <authorList>
            <consortium name="DOE Joint Genome Institute"/>
            <person name="Haridas S."/>
            <person name="Albert R."/>
            <person name="Binder M."/>
            <person name="Bloem J."/>
            <person name="Labutti K."/>
            <person name="Salamov A."/>
            <person name="Andreopoulos B."/>
            <person name="Baker S.E."/>
            <person name="Barry K."/>
            <person name="Bills G."/>
            <person name="Bluhm B.H."/>
            <person name="Cannon C."/>
            <person name="Castanera R."/>
            <person name="Culley D.E."/>
            <person name="Daum C."/>
            <person name="Ezra D."/>
            <person name="Gonzalez J.B."/>
            <person name="Henrissat B."/>
            <person name="Kuo A."/>
            <person name="Liang C."/>
            <person name="Lipzen A."/>
            <person name="Lutzoni F."/>
            <person name="Magnuson J."/>
            <person name="Mondo S."/>
            <person name="Nolan M."/>
            <person name="Ohm R."/>
            <person name="Pangilinan J."/>
            <person name="Park H.-J.H."/>
            <person name="Ramirez L."/>
            <person name="Alfaro M."/>
            <person name="Sun H."/>
            <person name="Tritt A."/>
            <person name="Yoshinaga Y."/>
            <person name="Zwiers L.-H.L."/>
            <person name="Turgeon B.G."/>
            <person name="Goodwin S.B."/>
            <person name="Spatafora J.W."/>
            <person name="Crous P.W."/>
            <person name="Grigoriev I.V."/>
        </authorList>
    </citation>
    <scope>NUCLEOTIDE SEQUENCE [LARGE SCALE GENOMIC DNA]</scope>
    <source>
        <strain evidence="8 9">CBS 611.86</strain>
    </source>
</reference>
<name>A0A7C8II89_9PLEO</name>
<keyword evidence="2 5" id="KW-0645">Protease</keyword>
<evidence type="ECO:0000256" key="1">
    <source>
        <dbReference type="ARBA" id="ARBA00011073"/>
    </source>
</evidence>
<keyword evidence="9" id="KW-1185">Reference proteome</keyword>
<dbReference type="Pfam" id="PF18647">
    <property type="entry name" value="Fungal_lectin_2"/>
    <property type="match status" value="1"/>
</dbReference>
<dbReference type="InterPro" id="IPR036852">
    <property type="entry name" value="Peptidase_S8/S53_dom_sf"/>
</dbReference>
<gene>
    <name evidence="8" type="ORF">BDV95DRAFT_567342</name>
</gene>
<evidence type="ECO:0000256" key="5">
    <source>
        <dbReference type="PROSITE-ProRule" id="PRU01240"/>
    </source>
</evidence>
<accession>A0A7C8II89</accession>
<dbReference type="GO" id="GO:0006508">
    <property type="term" value="P:proteolysis"/>
    <property type="evidence" value="ECO:0007669"/>
    <property type="project" value="UniProtKB-KW"/>
</dbReference>
<dbReference type="PROSITE" id="PS00138">
    <property type="entry name" value="SUBTILASE_SER"/>
    <property type="match status" value="1"/>
</dbReference>
<feature type="region of interest" description="Disordered" evidence="6">
    <location>
        <begin position="1"/>
        <end position="21"/>
    </location>
</feature>
<dbReference type="EMBL" id="JAADJZ010000007">
    <property type="protein sequence ID" value="KAF2873587.1"/>
    <property type="molecule type" value="Genomic_DNA"/>
</dbReference>
<dbReference type="SUPFAM" id="SSF52743">
    <property type="entry name" value="Subtilisin-like"/>
    <property type="match status" value="1"/>
</dbReference>
<comment type="similarity">
    <text evidence="1 5">Belongs to the peptidase S8 family.</text>
</comment>
<feature type="region of interest" description="Disordered" evidence="6">
    <location>
        <begin position="552"/>
        <end position="572"/>
    </location>
</feature>
<dbReference type="PANTHER" id="PTHR43806">
    <property type="entry name" value="PEPTIDASE S8"/>
    <property type="match status" value="1"/>
</dbReference>
<dbReference type="GO" id="GO:0004252">
    <property type="term" value="F:serine-type endopeptidase activity"/>
    <property type="evidence" value="ECO:0007669"/>
    <property type="project" value="UniProtKB-UniRule"/>
</dbReference>
<evidence type="ECO:0000259" key="7">
    <source>
        <dbReference type="Pfam" id="PF00082"/>
    </source>
</evidence>
<protein>
    <submittedName>
        <fullName evidence="8">Peptidase S8/S53 domain-containing protein</fullName>
    </submittedName>
</protein>
<dbReference type="Proteomes" id="UP000481861">
    <property type="component" value="Unassembled WGS sequence"/>
</dbReference>
<dbReference type="Gene3D" id="3.40.50.200">
    <property type="entry name" value="Peptidase S8/S53 domain"/>
    <property type="match status" value="1"/>
</dbReference>
<keyword evidence="3 5" id="KW-0378">Hydrolase</keyword>
<dbReference type="CDD" id="cd00306">
    <property type="entry name" value="Peptidases_S8_S53"/>
    <property type="match status" value="1"/>
</dbReference>
<feature type="active site" description="Charge relay system" evidence="5">
    <location>
        <position position="482"/>
    </location>
</feature>
<evidence type="ECO:0000256" key="3">
    <source>
        <dbReference type="ARBA" id="ARBA00022801"/>
    </source>
</evidence>
<dbReference type="PRINTS" id="PR00723">
    <property type="entry name" value="SUBTILISIN"/>
</dbReference>
<dbReference type="InterPro" id="IPR023828">
    <property type="entry name" value="Peptidase_S8_Ser-AS"/>
</dbReference>
<feature type="region of interest" description="Disordered" evidence="6">
    <location>
        <begin position="292"/>
        <end position="313"/>
    </location>
</feature>
<feature type="domain" description="Peptidase S8/S53" evidence="7">
    <location>
        <begin position="256"/>
        <end position="508"/>
    </location>
</feature>
<evidence type="ECO:0000256" key="2">
    <source>
        <dbReference type="ARBA" id="ARBA00022670"/>
    </source>
</evidence>
<evidence type="ECO:0000256" key="6">
    <source>
        <dbReference type="SAM" id="MobiDB-lite"/>
    </source>
</evidence>
<feature type="active site" description="Charge relay system" evidence="5">
    <location>
        <position position="264"/>
    </location>
</feature>
<feature type="compositionally biased region" description="Pro residues" evidence="6">
    <location>
        <begin position="558"/>
        <end position="571"/>
    </location>
</feature>
<dbReference type="OrthoDB" id="1896086at2759"/>
<evidence type="ECO:0000256" key="4">
    <source>
        <dbReference type="ARBA" id="ARBA00022825"/>
    </source>
</evidence>